<dbReference type="Proteomes" id="UP000006556">
    <property type="component" value="Chromosome"/>
</dbReference>
<dbReference type="STRING" id="370438.PTH_1458"/>
<sequence length="513" mass="54464">MGGAVYKMTLFLKKYYPLVLEFFNKRKLFIGITVILALGLAVFYSIKGFGKTSAQYLTDTARKGDITNSISASGTIEPVETVSLGFKNSEIIKKIYVKVGDRVTAGQLLAEQESINLEAQLTQASASLKAATAKLELLKNGARPEEVAQARENLKIAQAAYDLAKAKLERYQKLYEEGAVSRADYDTANNEWINAEAKLKQADESLKLLLAGNRPEDIAAAEAQVESSTAQFQVAKSDLEGTKMFSPINGIVSAVNGAEGQRAAANNNNISGGGLIVIISEALQLKAQVNEADIGKLQVGQKAEFTVNSFPDRIFTGRVRSISPQAYTVSNVQIYDAVIQLDENQKGLLAGMPANVNIIVDRHENVLIVPKSAVTYAATYLARTGQSPASQRQAGGEGDGRRADAPKTGGVPGSGSGRGTGSAVPADMNEPKQQAAVLVLNGSGNPVLRQVVLGLSDLRSYEVIEGLAEGEKVVIGEIGQNAANSVTRTPGQSGNLFMLGPRSGSVQRSSGNR</sequence>
<dbReference type="Pfam" id="PF25967">
    <property type="entry name" value="RND-MFP_C"/>
    <property type="match status" value="1"/>
</dbReference>
<dbReference type="GO" id="GO:0030313">
    <property type="term" value="C:cell envelope"/>
    <property type="evidence" value="ECO:0007669"/>
    <property type="project" value="UniProtKB-SubCell"/>
</dbReference>
<dbReference type="Gene3D" id="2.40.50.100">
    <property type="match status" value="1"/>
</dbReference>
<dbReference type="InterPro" id="IPR059052">
    <property type="entry name" value="HH_YbhG-like"/>
</dbReference>
<evidence type="ECO:0000256" key="2">
    <source>
        <dbReference type="ARBA" id="ARBA00023054"/>
    </source>
</evidence>
<dbReference type="InterPro" id="IPR050465">
    <property type="entry name" value="UPF0194_transport"/>
</dbReference>
<dbReference type="KEGG" id="pth:PTH_1458"/>
<comment type="subcellular location">
    <subcellularLocation>
        <location evidence="1">Cell envelope</location>
    </subcellularLocation>
</comment>
<dbReference type="Gene3D" id="2.40.30.170">
    <property type="match status" value="1"/>
</dbReference>
<dbReference type="InterPro" id="IPR058627">
    <property type="entry name" value="MdtA-like_C"/>
</dbReference>
<evidence type="ECO:0000256" key="4">
    <source>
        <dbReference type="SAM" id="MobiDB-lite"/>
    </source>
</evidence>
<gene>
    <name evidence="9" type="primary">AcrA</name>
    <name evidence="9" type="ordered locus">PTH_1458</name>
</gene>
<protein>
    <submittedName>
        <fullName evidence="9">Membrane-fusion protein</fullName>
    </submittedName>
</protein>
<dbReference type="PANTHER" id="PTHR32347:SF14">
    <property type="entry name" value="EFFLUX SYSTEM COMPONENT YKNX-RELATED"/>
    <property type="match status" value="1"/>
</dbReference>
<dbReference type="Gene3D" id="1.10.287.470">
    <property type="entry name" value="Helix hairpin bin"/>
    <property type="match status" value="2"/>
</dbReference>
<feature type="compositionally biased region" description="Polar residues" evidence="4">
    <location>
        <begin position="504"/>
        <end position="513"/>
    </location>
</feature>
<evidence type="ECO:0000256" key="5">
    <source>
        <dbReference type="SAM" id="Phobius"/>
    </source>
</evidence>
<dbReference type="PANTHER" id="PTHR32347">
    <property type="entry name" value="EFFLUX SYSTEM COMPONENT YKNX-RELATED"/>
    <property type="match status" value="1"/>
</dbReference>
<keyword evidence="10" id="KW-1185">Reference proteome</keyword>
<evidence type="ECO:0000256" key="1">
    <source>
        <dbReference type="ARBA" id="ARBA00004196"/>
    </source>
</evidence>
<dbReference type="AlphaFoldDB" id="A5D296"/>
<keyword evidence="5" id="KW-0472">Membrane</keyword>
<dbReference type="eggNOG" id="COG0845">
    <property type="taxonomic scope" value="Bacteria"/>
</dbReference>
<feature type="domain" description="YbhG-like alpha-helical hairpin" evidence="6">
    <location>
        <begin position="117"/>
        <end position="239"/>
    </location>
</feature>
<feature type="transmembrane region" description="Helical" evidence="5">
    <location>
        <begin position="28"/>
        <end position="46"/>
    </location>
</feature>
<evidence type="ECO:0000313" key="9">
    <source>
        <dbReference type="EMBL" id="BAF59639.1"/>
    </source>
</evidence>
<dbReference type="GO" id="GO:0015562">
    <property type="term" value="F:efflux transmembrane transporter activity"/>
    <property type="evidence" value="ECO:0007669"/>
    <property type="project" value="InterPro"/>
</dbReference>
<dbReference type="InterPro" id="IPR058792">
    <property type="entry name" value="Beta-barrel_RND_2"/>
</dbReference>
<evidence type="ECO:0000259" key="8">
    <source>
        <dbReference type="Pfam" id="PF25967"/>
    </source>
</evidence>
<dbReference type="HOGENOM" id="CLU_018816_14_2_9"/>
<evidence type="ECO:0000256" key="3">
    <source>
        <dbReference type="SAM" id="Coils"/>
    </source>
</evidence>
<feature type="region of interest" description="Disordered" evidence="4">
    <location>
        <begin position="487"/>
        <end position="513"/>
    </location>
</feature>
<dbReference type="Pfam" id="PF25954">
    <property type="entry name" value="Beta-barrel_RND_2"/>
    <property type="match status" value="1"/>
</dbReference>
<evidence type="ECO:0000259" key="6">
    <source>
        <dbReference type="Pfam" id="PF25881"/>
    </source>
</evidence>
<keyword evidence="5" id="KW-0812">Transmembrane</keyword>
<feature type="coiled-coil region" evidence="3">
    <location>
        <begin position="147"/>
        <end position="174"/>
    </location>
</feature>
<dbReference type="SUPFAM" id="SSF56954">
    <property type="entry name" value="Outer membrane efflux proteins (OEP)"/>
    <property type="match status" value="1"/>
</dbReference>
<dbReference type="Gene3D" id="2.40.420.20">
    <property type="match status" value="1"/>
</dbReference>
<feature type="domain" description="Multidrug resistance protein MdtA-like C-terminal permuted SH3" evidence="8">
    <location>
        <begin position="430"/>
        <end position="479"/>
    </location>
</feature>
<dbReference type="EMBL" id="AP009389">
    <property type="protein sequence ID" value="BAF59639.1"/>
    <property type="molecule type" value="Genomic_DNA"/>
</dbReference>
<feature type="domain" description="CusB-like beta-barrel" evidence="7">
    <location>
        <begin position="285"/>
        <end position="358"/>
    </location>
</feature>
<reference evidence="10" key="1">
    <citation type="journal article" date="2008" name="Genome Res.">
        <title>The genome of Pelotomaculum thermopropionicum reveals niche-associated evolution in anaerobic microbiota.</title>
        <authorList>
            <person name="Kosaka T."/>
            <person name="Kato S."/>
            <person name="Shimoyama T."/>
            <person name="Ishii S."/>
            <person name="Abe T."/>
            <person name="Watanabe K."/>
        </authorList>
    </citation>
    <scope>NUCLEOTIDE SEQUENCE [LARGE SCALE GENOMIC DNA]</scope>
    <source>
        <strain evidence="10">DSM 13744 / JCM 10971 / SI</strain>
    </source>
</reference>
<organism evidence="9 10">
    <name type="scientific">Pelotomaculum thermopropionicum (strain DSM 13744 / JCM 10971 / SI)</name>
    <dbReference type="NCBI Taxonomy" id="370438"/>
    <lineage>
        <taxon>Bacteria</taxon>
        <taxon>Bacillati</taxon>
        <taxon>Bacillota</taxon>
        <taxon>Clostridia</taxon>
        <taxon>Eubacteriales</taxon>
        <taxon>Desulfotomaculaceae</taxon>
        <taxon>Pelotomaculum</taxon>
    </lineage>
</organism>
<dbReference type="SUPFAM" id="SSF111369">
    <property type="entry name" value="HlyD-like secretion proteins"/>
    <property type="match status" value="1"/>
</dbReference>
<feature type="region of interest" description="Disordered" evidence="4">
    <location>
        <begin position="385"/>
        <end position="427"/>
    </location>
</feature>
<keyword evidence="2 3" id="KW-0175">Coiled coil</keyword>
<feature type="compositionally biased region" description="Gly residues" evidence="4">
    <location>
        <begin position="410"/>
        <end position="420"/>
    </location>
</feature>
<evidence type="ECO:0000313" key="10">
    <source>
        <dbReference type="Proteomes" id="UP000006556"/>
    </source>
</evidence>
<keyword evidence="5" id="KW-1133">Transmembrane helix</keyword>
<proteinExistence type="predicted"/>
<name>A5D296_PELTS</name>
<dbReference type="Pfam" id="PF25881">
    <property type="entry name" value="HH_YBHG"/>
    <property type="match status" value="1"/>
</dbReference>
<accession>A5D296</accession>
<evidence type="ECO:0000259" key="7">
    <source>
        <dbReference type="Pfam" id="PF25954"/>
    </source>
</evidence>